<accession>A0A4Y2DTW6</accession>
<sequence>MLLVSSTSDDNKFQFSLVILTSRFEATRGLFWDGPRNLNRGQMTRATPELEPPSPNFHTTPTGGHLATTYDLTCRAHTRRIFSGIGFRTRSPPAPQPRPYHKANAAFDNKFQ</sequence>
<gene>
    <name evidence="2" type="ORF">AVEN_888_1</name>
</gene>
<name>A0A4Y2DTW6_ARAVE</name>
<feature type="region of interest" description="Disordered" evidence="1">
    <location>
        <begin position="35"/>
        <end position="62"/>
    </location>
</feature>
<comment type="caution">
    <text evidence="2">The sequence shown here is derived from an EMBL/GenBank/DDBJ whole genome shotgun (WGS) entry which is preliminary data.</text>
</comment>
<feature type="region of interest" description="Disordered" evidence="1">
    <location>
        <begin position="85"/>
        <end position="112"/>
    </location>
</feature>
<proteinExistence type="predicted"/>
<evidence type="ECO:0000313" key="3">
    <source>
        <dbReference type="Proteomes" id="UP000499080"/>
    </source>
</evidence>
<dbReference type="Proteomes" id="UP000499080">
    <property type="component" value="Unassembled WGS sequence"/>
</dbReference>
<keyword evidence="3" id="KW-1185">Reference proteome</keyword>
<evidence type="ECO:0000313" key="2">
    <source>
        <dbReference type="EMBL" id="GBM19737.1"/>
    </source>
</evidence>
<organism evidence="2 3">
    <name type="scientific">Araneus ventricosus</name>
    <name type="common">Orbweaver spider</name>
    <name type="synonym">Epeira ventricosa</name>
    <dbReference type="NCBI Taxonomy" id="182803"/>
    <lineage>
        <taxon>Eukaryota</taxon>
        <taxon>Metazoa</taxon>
        <taxon>Ecdysozoa</taxon>
        <taxon>Arthropoda</taxon>
        <taxon>Chelicerata</taxon>
        <taxon>Arachnida</taxon>
        <taxon>Araneae</taxon>
        <taxon>Araneomorphae</taxon>
        <taxon>Entelegynae</taxon>
        <taxon>Araneoidea</taxon>
        <taxon>Araneidae</taxon>
        <taxon>Araneus</taxon>
    </lineage>
</organism>
<reference evidence="2 3" key="1">
    <citation type="journal article" date="2019" name="Sci. Rep.">
        <title>Orb-weaving spider Araneus ventricosus genome elucidates the spidroin gene catalogue.</title>
        <authorList>
            <person name="Kono N."/>
            <person name="Nakamura H."/>
            <person name="Ohtoshi R."/>
            <person name="Moran D.A.P."/>
            <person name="Shinohara A."/>
            <person name="Yoshida Y."/>
            <person name="Fujiwara M."/>
            <person name="Mori M."/>
            <person name="Tomita M."/>
            <person name="Arakawa K."/>
        </authorList>
    </citation>
    <scope>NUCLEOTIDE SEQUENCE [LARGE SCALE GENOMIC DNA]</scope>
</reference>
<evidence type="ECO:0000256" key="1">
    <source>
        <dbReference type="SAM" id="MobiDB-lite"/>
    </source>
</evidence>
<protein>
    <submittedName>
        <fullName evidence="2">Uncharacterized protein</fullName>
    </submittedName>
</protein>
<dbReference type="EMBL" id="BGPR01000429">
    <property type="protein sequence ID" value="GBM19737.1"/>
    <property type="molecule type" value="Genomic_DNA"/>
</dbReference>
<dbReference type="AlphaFoldDB" id="A0A4Y2DTW6"/>